<organism evidence="7">
    <name type="scientific">Robinia pseudoacacia</name>
    <name type="common">Black locust</name>
    <dbReference type="NCBI Taxonomy" id="35938"/>
    <lineage>
        <taxon>Eukaryota</taxon>
        <taxon>Viridiplantae</taxon>
        <taxon>Streptophyta</taxon>
        <taxon>Embryophyta</taxon>
        <taxon>Tracheophyta</taxon>
        <taxon>Spermatophyta</taxon>
        <taxon>Magnoliopsida</taxon>
        <taxon>eudicotyledons</taxon>
        <taxon>Gunneridae</taxon>
        <taxon>Pentapetalae</taxon>
        <taxon>rosids</taxon>
        <taxon>fabids</taxon>
        <taxon>Fabales</taxon>
        <taxon>Fabaceae</taxon>
        <taxon>Papilionoideae</taxon>
        <taxon>50 kb inversion clade</taxon>
        <taxon>NPAAA clade</taxon>
        <taxon>Hologalegina</taxon>
        <taxon>robinioid clade</taxon>
        <taxon>Robinieae</taxon>
        <taxon>Robinia</taxon>
    </lineage>
</organism>
<evidence type="ECO:0000256" key="1">
    <source>
        <dbReference type="ARBA" id="ARBA00007606"/>
    </source>
</evidence>
<reference evidence="7" key="1">
    <citation type="journal article" date="1999" name="Aust. J. Plant Physiol.">
        <title>Expression patterns of the genes that encode lectin or lectin-related polypeptides in Robinia pseudoacacia.</title>
        <authorList>
            <person name="Yoshida K."/>
            <person name="Tazaki K."/>
        </authorList>
    </citation>
    <scope>NUCLEOTIDE SEQUENCE</scope>
    <source>
        <tissue evidence="7">Inner bark</tissue>
    </source>
</reference>
<dbReference type="EMBL" id="AB012635">
    <property type="protein sequence ID" value="BAA36416.1"/>
    <property type="molecule type" value="mRNA"/>
</dbReference>
<dbReference type="InterPro" id="IPR013320">
    <property type="entry name" value="ConA-like_dom_sf"/>
</dbReference>
<dbReference type="SUPFAM" id="SSF49899">
    <property type="entry name" value="Concanavalin A-like lectins/glucanases"/>
    <property type="match status" value="1"/>
</dbReference>
<dbReference type="AlphaFoldDB" id="Q9ZWP4"/>
<dbReference type="GO" id="GO:0046872">
    <property type="term" value="F:metal ion binding"/>
    <property type="evidence" value="ECO:0007669"/>
    <property type="project" value="UniProtKB-KW"/>
</dbReference>
<sequence length="279" mass="29911">MATPYSNPSTQKPYSVPLAIFISFFVLLASARKVNSAEGISFDFTKFTQSDITLQGSAQILSNGILALTKHVNPSWSEGRALYTEPIPIWDASTGNVASFVTSFSFVVQDIPGRNPADGIVFFLAPPDTEIPNNSSGGKLGIVDGNNAFNQFVGVEFDSYINDWDADSAHIGIDVNSLISLKTVKWNRVSGSLVNVGIIYDSLTKTLSVAVTHANGQISTIAQVVDLKAVLPEKVRVGFSAATTSGGQQIHDIHSWSFTSNLETTVSVTSENINIKSYA</sequence>
<dbReference type="InterPro" id="IPR016363">
    <property type="entry name" value="L-lectin"/>
</dbReference>
<dbReference type="Pfam" id="PF00139">
    <property type="entry name" value="Lectin_legB"/>
    <property type="match status" value="1"/>
</dbReference>
<dbReference type="InterPro" id="IPR000985">
    <property type="entry name" value="Lectin_LegA_CS"/>
</dbReference>
<dbReference type="Gene3D" id="2.60.120.200">
    <property type="match status" value="1"/>
</dbReference>
<dbReference type="CDD" id="cd06899">
    <property type="entry name" value="lectin_legume_LecRK_Arcelin_ConA"/>
    <property type="match status" value="1"/>
</dbReference>
<dbReference type="PROSITE" id="PS00308">
    <property type="entry name" value="LECTIN_LEGUME_ALPHA"/>
    <property type="match status" value="1"/>
</dbReference>
<dbReference type="InterPro" id="IPR019825">
    <property type="entry name" value="Lectin_legB_Mn/Ca_BS"/>
</dbReference>
<name>Q9ZWP4_ROBPS</name>
<dbReference type="InterPro" id="IPR001220">
    <property type="entry name" value="Legume_lectin_dom"/>
</dbReference>
<feature type="domain" description="Legume lectin" evidence="6">
    <location>
        <begin position="40"/>
        <end position="266"/>
    </location>
</feature>
<keyword evidence="5" id="KW-0106">Calcium</keyword>
<keyword evidence="3" id="KW-0732">Signal</keyword>
<keyword evidence="2" id="KW-0479">Metal-binding</keyword>
<dbReference type="PIRSF" id="PIRSF002690">
    <property type="entry name" value="L-type_lectin_plant"/>
    <property type="match status" value="1"/>
</dbReference>
<evidence type="ECO:0000313" key="7">
    <source>
        <dbReference type="EMBL" id="BAA36416.1"/>
    </source>
</evidence>
<dbReference type="PANTHER" id="PTHR32401">
    <property type="entry name" value="CONCANAVALIN A-LIKE LECTIN FAMILY PROTEIN"/>
    <property type="match status" value="1"/>
</dbReference>
<dbReference type="PROSITE" id="PS00307">
    <property type="entry name" value="LECTIN_LEGUME_BETA"/>
    <property type="match status" value="1"/>
</dbReference>
<evidence type="ECO:0000256" key="3">
    <source>
        <dbReference type="ARBA" id="ARBA00022729"/>
    </source>
</evidence>
<evidence type="ECO:0000256" key="4">
    <source>
        <dbReference type="ARBA" id="ARBA00022734"/>
    </source>
</evidence>
<dbReference type="GO" id="GO:0030246">
    <property type="term" value="F:carbohydrate binding"/>
    <property type="evidence" value="ECO:0007669"/>
    <property type="project" value="UniProtKB-KW"/>
</dbReference>
<accession>Q9ZWP4</accession>
<comment type="similarity">
    <text evidence="1">Belongs to the leguminous lectin family.</text>
</comment>
<dbReference type="PANTHER" id="PTHR32401:SF49">
    <property type="entry name" value="OS10G0129200 PROTEIN"/>
    <property type="match status" value="1"/>
</dbReference>
<evidence type="ECO:0000256" key="2">
    <source>
        <dbReference type="ARBA" id="ARBA00022723"/>
    </source>
</evidence>
<dbReference type="InterPro" id="IPR050258">
    <property type="entry name" value="Leguminous_Lectin"/>
</dbReference>
<keyword evidence="4" id="KW-0430">Lectin</keyword>
<evidence type="ECO:0000256" key="5">
    <source>
        <dbReference type="ARBA" id="ARBA00022837"/>
    </source>
</evidence>
<protein>
    <submittedName>
        <fullName evidence="7">Lectin-related polypeptide</fullName>
    </submittedName>
</protein>
<evidence type="ECO:0000259" key="6">
    <source>
        <dbReference type="Pfam" id="PF00139"/>
    </source>
</evidence>
<proteinExistence type="evidence at transcript level"/>